<gene>
    <name evidence="4" type="ORF">GLOTRDRAFT_128289</name>
</gene>
<proteinExistence type="predicted"/>
<keyword evidence="3" id="KW-0812">Transmembrane</keyword>
<evidence type="ECO:0000313" key="4">
    <source>
        <dbReference type="EMBL" id="EPQ56344.1"/>
    </source>
</evidence>
<feature type="transmembrane region" description="Helical" evidence="3">
    <location>
        <begin position="168"/>
        <end position="189"/>
    </location>
</feature>
<dbReference type="Proteomes" id="UP000030669">
    <property type="component" value="Unassembled WGS sequence"/>
</dbReference>
<organism evidence="4 5">
    <name type="scientific">Gloeophyllum trabeum (strain ATCC 11539 / FP-39264 / Madison 617)</name>
    <name type="common">Brown rot fungus</name>
    <dbReference type="NCBI Taxonomy" id="670483"/>
    <lineage>
        <taxon>Eukaryota</taxon>
        <taxon>Fungi</taxon>
        <taxon>Dikarya</taxon>
        <taxon>Basidiomycota</taxon>
        <taxon>Agaricomycotina</taxon>
        <taxon>Agaricomycetes</taxon>
        <taxon>Gloeophyllales</taxon>
        <taxon>Gloeophyllaceae</taxon>
        <taxon>Gloeophyllum</taxon>
    </lineage>
</organism>
<sequence>MSSPTSQYSQERVSHHPRGAVYPSVPTQSLDVVVDRTLSRAVGYERQLKEVESRLSEHLGNYRAIDGLLQEAITILRRNTARARKAETDYVPRMTAQLDSSLSLLSSLSSQLPTIRTQTLQVRAAYDAGRRKAQALVADLEWLNRDWYDRWRAAVFARDAPVSWRWRALMRALFAACVLVFLWGAWTAVRGAYRAHRHRLVWGERVLS</sequence>
<reference evidence="4" key="1">
    <citation type="journal article" date="2012" name="Science">
        <title>The Paleozoic origin of enzymatic lignin decomposition reconstructed from 31 fungal genomes.</title>
        <authorList>
            <person name="Floudas D."/>
            <person name="Binder M."/>
            <person name="Riley R."/>
            <person name="Barry K."/>
            <person name="Blanchette R.A."/>
            <person name="Henrissat B."/>
            <person name="Martinez A.T."/>
            <person name="Otillar R."/>
            <person name="Spatafora J.W."/>
            <person name="Yadav J.S."/>
            <person name="Aerts A."/>
            <person name="Benoit I."/>
            <person name="Boyd A."/>
            <person name="Carlson A."/>
            <person name="Copeland A."/>
            <person name="Coutinho P.M."/>
            <person name="de Vries R.P."/>
            <person name="Ferreira P."/>
            <person name="Findley K."/>
            <person name="Foster B."/>
            <person name="Gaskell J."/>
            <person name="Glotzer D."/>
            <person name="Gorecki P."/>
            <person name="Heitman J."/>
            <person name="Hesse C."/>
            <person name="Hori C."/>
            <person name="Igarashi K."/>
            <person name="Jurgens J.A."/>
            <person name="Kallen N."/>
            <person name="Kersten P."/>
            <person name="Kohler A."/>
            <person name="Kuees U."/>
            <person name="Kumar T.K.A."/>
            <person name="Kuo A."/>
            <person name="LaButti K."/>
            <person name="Larrondo L.F."/>
            <person name="Lindquist E."/>
            <person name="Ling A."/>
            <person name="Lombard V."/>
            <person name="Lucas S."/>
            <person name="Lundell T."/>
            <person name="Martin R."/>
            <person name="McLaughlin D.J."/>
            <person name="Morgenstern I."/>
            <person name="Morin E."/>
            <person name="Murat C."/>
            <person name="Nagy L.G."/>
            <person name="Nolan M."/>
            <person name="Ohm R.A."/>
            <person name="Patyshakuliyeva A."/>
            <person name="Rokas A."/>
            <person name="Ruiz-Duenas F.J."/>
            <person name="Sabat G."/>
            <person name="Salamov A."/>
            <person name="Samejima M."/>
            <person name="Schmutz J."/>
            <person name="Slot J.C."/>
            <person name="St John F."/>
            <person name="Stenlid J."/>
            <person name="Sun H."/>
            <person name="Sun S."/>
            <person name="Syed K."/>
            <person name="Tsang A."/>
            <person name="Wiebenga A."/>
            <person name="Young D."/>
            <person name="Pisabarro A."/>
            <person name="Eastwood D.C."/>
            <person name="Martin F."/>
            <person name="Cullen D."/>
            <person name="Grigoriev I.V."/>
            <person name="Hibbett D.S."/>
        </authorList>
    </citation>
    <scope>NUCLEOTIDE SEQUENCE [LARGE SCALE GENOMIC DNA]</scope>
    <source>
        <strain evidence="4">ATCC 11539</strain>
    </source>
</reference>
<keyword evidence="3" id="KW-1133">Transmembrane helix</keyword>
<keyword evidence="1" id="KW-0175">Coiled coil</keyword>
<protein>
    <submittedName>
        <fullName evidence="4">Uncharacterized protein</fullName>
    </submittedName>
</protein>
<dbReference type="RefSeq" id="XP_007865096.1">
    <property type="nucleotide sequence ID" value="XM_007866905.1"/>
</dbReference>
<dbReference type="eggNOG" id="ENOG502SQ7N">
    <property type="taxonomic scope" value="Eukaryota"/>
</dbReference>
<evidence type="ECO:0000256" key="1">
    <source>
        <dbReference type="SAM" id="Coils"/>
    </source>
</evidence>
<evidence type="ECO:0000256" key="2">
    <source>
        <dbReference type="SAM" id="MobiDB-lite"/>
    </source>
</evidence>
<evidence type="ECO:0000256" key="3">
    <source>
        <dbReference type="SAM" id="Phobius"/>
    </source>
</evidence>
<dbReference type="AlphaFoldDB" id="S7RT90"/>
<accession>S7RT90</accession>
<dbReference type="KEGG" id="gtr:GLOTRDRAFT_128289"/>
<feature type="coiled-coil region" evidence="1">
    <location>
        <begin position="34"/>
        <end position="61"/>
    </location>
</feature>
<dbReference type="GeneID" id="19301704"/>
<dbReference type="EMBL" id="KB469300">
    <property type="protein sequence ID" value="EPQ56344.1"/>
    <property type="molecule type" value="Genomic_DNA"/>
</dbReference>
<dbReference type="OMA" id="DFYERWR"/>
<evidence type="ECO:0000313" key="5">
    <source>
        <dbReference type="Proteomes" id="UP000030669"/>
    </source>
</evidence>
<feature type="compositionally biased region" description="Polar residues" evidence="2">
    <location>
        <begin position="1"/>
        <end position="11"/>
    </location>
</feature>
<keyword evidence="5" id="KW-1185">Reference proteome</keyword>
<dbReference type="STRING" id="670483.S7RT90"/>
<name>S7RT90_GLOTA</name>
<feature type="region of interest" description="Disordered" evidence="2">
    <location>
        <begin position="1"/>
        <end position="22"/>
    </location>
</feature>
<keyword evidence="3" id="KW-0472">Membrane</keyword>
<dbReference type="HOGENOM" id="CLU_103845_0_0_1"/>
<dbReference type="OrthoDB" id="2788977at2759"/>